<dbReference type="EMBL" id="VSRR010075989">
    <property type="protein sequence ID" value="MPC87906.1"/>
    <property type="molecule type" value="Genomic_DNA"/>
</dbReference>
<feature type="compositionally biased region" description="Basic and acidic residues" evidence="1">
    <location>
        <begin position="74"/>
        <end position="83"/>
    </location>
</feature>
<reference evidence="2 3" key="1">
    <citation type="submission" date="2019-05" db="EMBL/GenBank/DDBJ databases">
        <title>Another draft genome of Portunus trituberculatus and its Hox gene families provides insights of decapod evolution.</title>
        <authorList>
            <person name="Jeong J.-H."/>
            <person name="Song I."/>
            <person name="Kim S."/>
            <person name="Choi T."/>
            <person name="Kim D."/>
            <person name="Ryu S."/>
            <person name="Kim W."/>
        </authorList>
    </citation>
    <scope>NUCLEOTIDE SEQUENCE [LARGE SCALE GENOMIC DNA]</scope>
    <source>
        <tissue evidence="2">Muscle</tissue>
    </source>
</reference>
<dbReference type="AlphaFoldDB" id="A0A5B7J1R2"/>
<accession>A0A5B7J1R2</accession>
<keyword evidence="3" id="KW-1185">Reference proteome</keyword>
<comment type="caution">
    <text evidence="2">The sequence shown here is derived from an EMBL/GenBank/DDBJ whole genome shotgun (WGS) entry which is preliminary data.</text>
</comment>
<evidence type="ECO:0000313" key="3">
    <source>
        <dbReference type="Proteomes" id="UP000324222"/>
    </source>
</evidence>
<sequence length="83" mass="9269">MEHKEIGRGDITTPGSVLVPTTLSRNSSPNLKAKLNRLLDEILWTPPFLFVFLDATRATNPEETLPLSADDQTEEKPEELSHV</sequence>
<feature type="region of interest" description="Disordered" evidence="1">
    <location>
        <begin position="1"/>
        <end position="21"/>
    </location>
</feature>
<gene>
    <name evidence="2" type="ORF">E2C01_082786</name>
</gene>
<proteinExistence type="predicted"/>
<organism evidence="2 3">
    <name type="scientific">Portunus trituberculatus</name>
    <name type="common">Swimming crab</name>
    <name type="synonym">Neptunus trituberculatus</name>
    <dbReference type="NCBI Taxonomy" id="210409"/>
    <lineage>
        <taxon>Eukaryota</taxon>
        <taxon>Metazoa</taxon>
        <taxon>Ecdysozoa</taxon>
        <taxon>Arthropoda</taxon>
        <taxon>Crustacea</taxon>
        <taxon>Multicrustacea</taxon>
        <taxon>Malacostraca</taxon>
        <taxon>Eumalacostraca</taxon>
        <taxon>Eucarida</taxon>
        <taxon>Decapoda</taxon>
        <taxon>Pleocyemata</taxon>
        <taxon>Brachyura</taxon>
        <taxon>Eubrachyura</taxon>
        <taxon>Portunoidea</taxon>
        <taxon>Portunidae</taxon>
        <taxon>Portuninae</taxon>
        <taxon>Portunus</taxon>
    </lineage>
</organism>
<evidence type="ECO:0000313" key="2">
    <source>
        <dbReference type="EMBL" id="MPC87906.1"/>
    </source>
</evidence>
<dbReference type="Proteomes" id="UP000324222">
    <property type="component" value="Unassembled WGS sequence"/>
</dbReference>
<evidence type="ECO:0000256" key="1">
    <source>
        <dbReference type="SAM" id="MobiDB-lite"/>
    </source>
</evidence>
<protein>
    <submittedName>
        <fullName evidence="2">Uncharacterized protein</fullName>
    </submittedName>
</protein>
<feature type="region of interest" description="Disordered" evidence="1">
    <location>
        <begin position="62"/>
        <end position="83"/>
    </location>
</feature>
<name>A0A5B7J1R2_PORTR</name>